<dbReference type="SUPFAM" id="SSF53098">
    <property type="entry name" value="Ribonuclease H-like"/>
    <property type="match status" value="1"/>
</dbReference>
<dbReference type="InterPro" id="IPR002156">
    <property type="entry name" value="RNaseH_domain"/>
</dbReference>
<keyword evidence="4" id="KW-0540">Nuclease</keyword>
<evidence type="ECO:0000256" key="3">
    <source>
        <dbReference type="ARBA" id="ARBA00012180"/>
    </source>
</evidence>
<reference evidence="9" key="1">
    <citation type="journal article" date="2020" name="New Phytol.">
        <title>Comparative genomics reveals dynamic genome evolution in host specialist ectomycorrhizal fungi.</title>
        <authorList>
            <person name="Lofgren L.A."/>
            <person name="Nguyen N.H."/>
            <person name="Vilgalys R."/>
            <person name="Ruytinx J."/>
            <person name="Liao H.L."/>
            <person name="Branco S."/>
            <person name="Kuo A."/>
            <person name="LaButti K."/>
            <person name="Lipzen A."/>
            <person name="Andreopoulos W."/>
            <person name="Pangilinan J."/>
            <person name="Riley R."/>
            <person name="Hundley H."/>
            <person name="Na H."/>
            <person name="Barry K."/>
            <person name="Grigoriev I.V."/>
            <person name="Stajich J.E."/>
            <person name="Kennedy P.G."/>
        </authorList>
    </citation>
    <scope>NUCLEOTIDE SEQUENCE</scope>
    <source>
        <strain evidence="9">FC423</strain>
    </source>
</reference>
<evidence type="ECO:0000256" key="4">
    <source>
        <dbReference type="ARBA" id="ARBA00022722"/>
    </source>
</evidence>
<dbReference type="PANTHER" id="PTHR10642">
    <property type="entry name" value="RIBONUCLEASE H1"/>
    <property type="match status" value="1"/>
</dbReference>
<accession>A0A9P7JWD8</accession>
<feature type="domain" description="RNase H type-1" evidence="8">
    <location>
        <begin position="182"/>
        <end position="255"/>
    </location>
</feature>
<dbReference type="GeneID" id="64692278"/>
<keyword evidence="7" id="KW-0378">Hydrolase</keyword>
<dbReference type="Proteomes" id="UP000823399">
    <property type="component" value="Unassembled WGS sequence"/>
</dbReference>
<evidence type="ECO:0000256" key="2">
    <source>
        <dbReference type="ARBA" id="ARBA00005300"/>
    </source>
</evidence>
<dbReference type="PANTHER" id="PTHR10642:SF26">
    <property type="entry name" value="RIBONUCLEASE H1"/>
    <property type="match status" value="1"/>
</dbReference>
<dbReference type="OrthoDB" id="2205812at2759"/>
<dbReference type="GO" id="GO:0046872">
    <property type="term" value="F:metal ion binding"/>
    <property type="evidence" value="ECO:0007669"/>
    <property type="project" value="UniProtKB-KW"/>
</dbReference>
<comment type="catalytic activity">
    <reaction evidence="1">
        <text>Endonucleolytic cleavage to 5'-phosphomonoester.</text>
        <dbReference type="EC" id="3.1.26.4"/>
    </reaction>
</comment>
<dbReference type="InterPro" id="IPR036397">
    <property type="entry name" value="RNaseH_sf"/>
</dbReference>
<keyword evidence="6" id="KW-0255">Endonuclease</keyword>
<comment type="caution">
    <text evidence="9">The sequence shown here is derived from an EMBL/GenBank/DDBJ whole genome shotgun (WGS) entry which is preliminary data.</text>
</comment>
<dbReference type="EC" id="3.1.26.4" evidence="3"/>
<dbReference type="GO" id="GO:0043137">
    <property type="term" value="P:DNA replication, removal of RNA primer"/>
    <property type="evidence" value="ECO:0007669"/>
    <property type="project" value="TreeGrafter"/>
</dbReference>
<dbReference type="EMBL" id="JABBWM010000015">
    <property type="protein sequence ID" value="KAG2112265.1"/>
    <property type="molecule type" value="Genomic_DNA"/>
</dbReference>
<sequence>AKKLNVSFVPLKLSTALKGQLPIWTHLGAPPRTYNKRLNACLQNTHRIRTVKDMKQMCACLPEHRTHHPGSTCQCGPCKEDRTQGCKDPHKCAQIAADIIKKLPPKFEYTTSPAKDSLTLTHRRLEKNARAALSRQGEMTFDPSVTAKTDLSECFRIFADPRKLTQAPALRMQCLGTGRQTNDAMLEVFTDGACLDNGKENARCGSGIWVAPDHPMNRIIRCPRPTQSNQVGEVTTILVTLQLADPLTPLKIMTD</sequence>
<dbReference type="InterPro" id="IPR012337">
    <property type="entry name" value="RNaseH-like_sf"/>
</dbReference>
<evidence type="ECO:0000256" key="7">
    <source>
        <dbReference type="ARBA" id="ARBA00022801"/>
    </source>
</evidence>
<dbReference type="GO" id="GO:0003676">
    <property type="term" value="F:nucleic acid binding"/>
    <property type="evidence" value="ECO:0007669"/>
    <property type="project" value="InterPro"/>
</dbReference>
<dbReference type="RefSeq" id="XP_041295196.1">
    <property type="nucleotide sequence ID" value="XM_041430019.1"/>
</dbReference>
<evidence type="ECO:0000313" key="10">
    <source>
        <dbReference type="Proteomes" id="UP000823399"/>
    </source>
</evidence>
<evidence type="ECO:0000256" key="1">
    <source>
        <dbReference type="ARBA" id="ARBA00000077"/>
    </source>
</evidence>
<dbReference type="PROSITE" id="PS50879">
    <property type="entry name" value="RNASE_H_1"/>
    <property type="match status" value="1"/>
</dbReference>
<proteinExistence type="inferred from homology"/>
<keyword evidence="10" id="KW-1185">Reference proteome</keyword>
<feature type="non-terminal residue" evidence="9">
    <location>
        <position position="255"/>
    </location>
</feature>
<evidence type="ECO:0000313" key="9">
    <source>
        <dbReference type="EMBL" id="KAG2112265.1"/>
    </source>
</evidence>
<dbReference type="GO" id="GO:0004523">
    <property type="term" value="F:RNA-DNA hybrid ribonuclease activity"/>
    <property type="evidence" value="ECO:0007669"/>
    <property type="project" value="UniProtKB-EC"/>
</dbReference>
<name>A0A9P7JWD8_9AGAM</name>
<protein>
    <recommendedName>
        <fullName evidence="3">ribonuclease H</fullName>
        <ecNumber evidence="3">3.1.26.4</ecNumber>
    </recommendedName>
</protein>
<evidence type="ECO:0000256" key="6">
    <source>
        <dbReference type="ARBA" id="ARBA00022759"/>
    </source>
</evidence>
<feature type="non-terminal residue" evidence="9">
    <location>
        <position position="1"/>
    </location>
</feature>
<keyword evidence="5" id="KW-0479">Metal-binding</keyword>
<evidence type="ECO:0000256" key="5">
    <source>
        <dbReference type="ARBA" id="ARBA00022723"/>
    </source>
</evidence>
<comment type="similarity">
    <text evidence="2">Belongs to the RNase H family.</text>
</comment>
<dbReference type="InterPro" id="IPR050092">
    <property type="entry name" value="RNase_H"/>
</dbReference>
<organism evidence="9 10">
    <name type="scientific">Suillus discolor</name>
    <dbReference type="NCBI Taxonomy" id="1912936"/>
    <lineage>
        <taxon>Eukaryota</taxon>
        <taxon>Fungi</taxon>
        <taxon>Dikarya</taxon>
        <taxon>Basidiomycota</taxon>
        <taxon>Agaricomycotina</taxon>
        <taxon>Agaricomycetes</taxon>
        <taxon>Agaricomycetidae</taxon>
        <taxon>Boletales</taxon>
        <taxon>Suillineae</taxon>
        <taxon>Suillaceae</taxon>
        <taxon>Suillus</taxon>
    </lineage>
</organism>
<gene>
    <name evidence="9" type="ORF">F5147DRAFT_527241</name>
</gene>
<dbReference type="Gene3D" id="3.30.420.10">
    <property type="entry name" value="Ribonuclease H-like superfamily/Ribonuclease H"/>
    <property type="match status" value="1"/>
</dbReference>
<dbReference type="AlphaFoldDB" id="A0A9P7JWD8"/>
<evidence type="ECO:0000259" key="8">
    <source>
        <dbReference type="PROSITE" id="PS50879"/>
    </source>
</evidence>